<dbReference type="PROSITE" id="PS01124">
    <property type="entry name" value="HTH_ARAC_FAMILY_2"/>
    <property type="match status" value="1"/>
</dbReference>
<evidence type="ECO:0000313" key="6">
    <source>
        <dbReference type="Proteomes" id="UP001356308"/>
    </source>
</evidence>
<proteinExistence type="predicted"/>
<keyword evidence="1" id="KW-0805">Transcription regulation</keyword>
<evidence type="ECO:0000256" key="1">
    <source>
        <dbReference type="ARBA" id="ARBA00023015"/>
    </source>
</evidence>
<evidence type="ECO:0000259" key="4">
    <source>
        <dbReference type="PROSITE" id="PS01124"/>
    </source>
</evidence>
<dbReference type="EMBL" id="JAZDDG010000005">
    <property type="protein sequence ID" value="MEE1976962.1"/>
    <property type="molecule type" value="Genomic_DNA"/>
</dbReference>
<dbReference type="PANTHER" id="PTHR43280:SF34">
    <property type="entry name" value="ARAC-FAMILY TRANSCRIPTIONAL REGULATOR"/>
    <property type="match status" value="1"/>
</dbReference>
<dbReference type="InterPro" id="IPR009057">
    <property type="entry name" value="Homeodomain-like_sf"/>
</dbReference>
<dbReference type="InterPro" id="IPR018060">
    <property type="entry name" value="HTH_AraC"/>
</dbReference>
<dbReference type="InterPro" id="IPR037923">
    <property type="entry name" value="HTH-like"/>
</dbReference>
<sequence length="268" mass="31339">MNKLSTGEFYGEHYKKSAFDNLIITDTEYIHEKVDWHYHENPYFTYLLEGQLFESNKKESYYLEQGDLLFHNWQDAHYNVKPPSFTRGFHIELNINWLINFGVKIGKAEGSLQIKDPVVKNLMNQIFMETKIGDQFSTIGVESALVDILSSMNNSKSANTKKPIWAKKLQEVLWEEKCDYSLDSLGRVLGIHPVHLSRNFNRYFGTSLGNYIRLLKLNKAFCLITTKKYSMTEVCYQCGFYDQSHFISNFKRVYKKTPTQLLKEMSQG</sequence>
<dbReference type="SUPFAM" id="SSF46689">
    <property type="entry name" value="Homeodomain-like"/>
    <property type="match status" value="1"/>
</dbReference>
<evidence type="ECO:0000313" key="5">
    <source>
        <dbReference type="EMBL" id="MEE1976962.1"/>
    </source>
</evidence>
<evidence type="ECO:0000256" key="3">
    <source>
        <dbReference type="ARBA" id="ARBA00023163"/>
    </source>
</evidence>
<reference evidence="5 6" key="1">
    <citation type="submission" date="2024-01" db="EMBL/GenBank/DDBJ databases">
        <title>Maribacter spp. originated from different algae showed divergent polysaccharides utilization ability.</title>
        <authorList>
            <person name="Wang H."/>
            <person name="Wu Y."/>
        </authorList>
    </citation>
    <scope>NUCLEOTIDE SEQUENCE [LARGE SCALE GENOMIC DNA]</scope>
    <source>
        <strain evidence="5 6">PR1</strain>
    </source>
</reference>
<dbReference type="Pfam" id="PF12833">
    <property type="entry name" value="HTH_18"/>
    <property type="match status" value="1"/>
</dbReference>
<evidence type="ECO:0000256" key="2">
    <source>
        <dbReference type="ARBA" id="ARBA00023125"/>
    </source>
</evidence>
<accession>A0ABU7IVG1</accession>
<dbReference type="RefSeq" id="WP_272651653.1">
    <property type="nucleotide sequence ID" value="NZ_JAZDDG010000005.1"/>
</dbReference>
<organism evidence="5 6">
    <name type="scientific">Maribacter cobaltidurans</name>
    <dbReference type="NCBI Taxonomy" id="1178778"/>
    <lineage>
        <taxon>Bacteria</taxon>
        <taxon>Pseudomonadati</taxon>
        <taxon>Bacteroidota</taxon>
        <taxon>Flavobacteriia</taxon>
        <taxon>Flavobacteriales</taxon>
        <taxon>Flavobacteriaceae</taxon>
        <taxon>Maribacter</taxon>
    </lineage>
</organism>
<dbReference type="SMART" id="SM00342">
    <property type="entry name" value="HTH_ARAC"/>
    <property type="match status" value="1"/>
</dbReference>
<dbReference type="Proteomes" id="UP001356308">
    <property type="component" value="Unassembled WGS sequence"/>
</dbReference>
<dbReference type="PANTHER" id="PTHR43280">
    <property type="entry name" value="ARAC-FAMILY TRANSCRIPTIONAL REGULATOR"/>
    <property type="match status" value="1"/>
</dbReference>
<dbReference type="Gene3D" id="1.10.10.60">
    <property type="entry name" value="Homeodomain-like"/>
    <property type="match status" value="1"/>
</dbReference>
<dbReference type="SUPFAM" id="SSF51215">
    <property type="entry name" value="Regulatory protein AraC"/>
    <property type="match status" value="1"/>
</dbReference>
<name>A0ABU7IVG1_9FLAO</name>
<gene>
    <name evidence="5" type="ORF">V1I91_12820</name>
</gene>
<comment type="caution">
    <text evidence="5">The sequence shown here is derived from an EMBL/GenBank/DDBJ whole genome shotgun (WGS) entry which is preliminary data.</text>
</comment>
<feature type="domain" description="HTH araC/xylS-type" evidence="4">
    <location>
        <begin position="167"/>
        <end position="264"/>
    </location>
</feature>
<keyword evidence="3" id="KW-0804">Transcription</keyword>
<keyword evidence="2" id="KW-0238">DNA-binding</keyword>
<keyword evidence="6" id="KW-1185">Reference proteome</keyword>
<protein>
    <submittedName>
        <fullName evidence="5">AraC family transcriptional regulator</fullName>
    </submittedName>
</protein>